<proteinExistence type="predicted"/>
<gene>
    <name evidence="2" type="ORF">H9810_01925</name>
</gene>
<dbReference type="EMBL" id="DXBO01000026">
    <property type="protein sequence ID" value="HIZ47465.1"/>
    <property type="molecule type" value="Genomic_DNA"/>
</dbReference>
<feature type="transmembrane region" description="Helical" evidence="1">
    <location>
        <begin position="12"/>
        <end position="36"/>
    </location>
</feature>
<accession>A0A9D2JEG6</accession>
<keyword evidence="1" id="KW-0812">Transmembrane</keyword>
<evidence type="ECO:0000256" key="1">
    <source>
        <dbReference type="SAM" id="Phobius"/>
    </source>
</evidence>
<protein>
    <submittedName>
        <fullName evidence="2">Uncharacterized protein</fullName>
    </submittedName>
</protein>
<organism evidence="2 3">
    <name type="scientific">Candidatus Gemmiger excrementavium</name>
    <dbReference type="NCBI Taxonomy" id="2838608"/>
    <lineage>
        <taxon>Bacteria</taxon>
        <taxon>Bacillati</taxon>
        <taxon>Bacillota</taxon>
        <taxon>Clostridia</taxon>
        <taxon>Eubacteriales</taxon>
        <taxon>Gemmiger</taxon>
    </lineage>
</organism>
<dbReference type="Proteomes" id="UP000824031">
    <property type="component" value="Unassembled WGS sequence"/>
</dbReference>
<comment type="caution">
    <text evidence="2">The sequence shown here is derived from an EMBL/GenBank/DDBJ whole genome shotgun (WGS) entry which is preliminary data.</text>
</comment>
<name>A0A9D2JEG6_9FIRM</name>
<sequence length="52" mass="5564">MNHKIRGRGFRVTGLILGIIGATVGITAIVFSALGMHQARLCKHCAKGANFR</sequence>
<keyword evidence="1" id="KW-1133">Transmembrane helix</keyword>
<evidence type="ECO:0000313" key="2">
    <source>
        <dbReference type="EMBL" id="HIZ47465.1"/>
    </source>
</evidence>
<dbReference type="AlphaFoldDB" id="A0A9D2JEG6"/>
<reference evidence="2" key="2">
    <citation type="submission" date="2021-04" db="EMBL/GenBank/DDBJ databases">
        <authorList>
            <person name="Gilroy R."/>
        </authorList>
    </citation>
    <scope>NUCLEOTIDE SEQUENCE</scope>
    <source>
        <strain evidence="2">3436</strain>
    </source>
</reference>
<evidence type="ECO:0000313" key="3">
    <source>
        <dbReference type="Proteomes" id="UP000824031"/>
    </source>
</evidence>
<keyword evidence="1" id="KW-0472">Membrane</keyword>
<reference evidence="2" key="1">
    <citation type="journal article" date="2021" name="PeerJ">
        <title>Extensive microbial diversity within the chicken gut microbiome revealed by metagenomics and culture.</title>
        <authorList>
            <person name="Gilroy R."/>
            <person name="Ravi A."/>
            <person name="Getino M."/>
            <person name="Pursley I."/>
            <person name="Horton D.L."/>
            <person name="Alikhan N.F."/>
            <person name="Baker D."/>
            <person name="Gharbi K."/>
            <person name="Hall N."/>
            <person name="Watson M."/>
            <person name="Adriaenssens E.M."/>
            <person name="Foster-Nyarko E."/>
            <person name="Jarju S."/>
            <person name="Secka A."/>
            <person name="Antonio M."/>
            <person name="Oren A."/>
            <person name="Chaudhuri R.R."/>
            <person name="La Ragione R."/>
            <person name="Hildebrand F."/>
            <person name="Pallen M.J."/>
        </authorList>
    </citation>
    <scope>NUCLEOTIDE SEQUENCE</scope>
    <source>
        <strain evidence="2">3436</strain>
    </source>
</reference>